<dbReference type="GO" id="GO:0042802">
    <property type="term" value="F:identical protein binding"/>
    <property type="evidence" value="ECO:0007669"/>
    <property type="project" value="InterPro"/>
</dbReference>
<protein>
    <submittedName>
        <fullName evidence="4">TPR repeat</fullName>
    </submittedName>
</protein>
<name>Q1ASL4_RUBXD</name>
<evidence type="ECO:0000256" key="3">
    <source>
        <dbReference type="PROSITE-ProRule" id="PRU00339"/>
    </source>
</evidence>
<dbReference type="PhylomeDB" id="Q1ASL4"/>
<dbReference type="SMART" id="SM00028">
    <property type="entry name" value="TPR"/>
    <property type="match status" value="3"/>
</dbReference>
<keyword evidence="2 3" id="KW-0802">TPR repeat</keyword>
<evidence type="ECO:0000256" key="2">
    <source>
        <dbReference type="ARBA" id="ARBA00022803"/>
    </source>
</evidence>
<proteinExistence type="predicted"/>
<keyword evidence="1" id="KW-0677">Repeat</keyword>
<reference evidence="4 5" key="1">
    <citation type="submission" date="2006-06" db="EMBL/GenBank/DDBJ databases">
        <title>Complete sequence of Rubrobacter xylanophilus DSM 9941.</title>
        <authorList>
            <consortium name="US DOE Joint Genome Institute"/>
            <person name="Copeland A."/>
            <person name="Lucas S."/>
            <person name="Lapidus A."/>
            <person name="Barry K."/>
            <person name="Detter J.C."/>
            <person name="Glavina del Rio T."/>
            <person name="Hammon N."/>
            <person name="Israni S."/>
            <person name="Dalin E."/>
            <person name="Tice H."/>
            <person name="Pitluck S."/>
            <person name="Munk A.C."/>
            <person name="Brettin T."/>
            <person name="Bruce D."/>
            <person name="Han C."/>
            <person name="Tapia R."/>
            <person name="Gilna P."/>
            <person name="Schmutz J."/>
            <person name="Larimer F."/>
            <person name="Land M."/>
            <person name="Hauser L."/>
            <person name="Kyrpides N."/>
            <person name="Lykidis A."/>
            <person name="da Costa M.S."/>
            <person name="Rainey F.A."/>
            <person name="Empadinhas N."/>
            <person name="Jolivet E."/>
            <person name="Battista J.R."/>
            <person name="Richardson P."/>
        </authorList>
    </citation>
    <scope>NUCLEOTIDE SEQUENCE [LARGE SCALE GENOMIC DNA]</scope>
    <source>
        <strain evidence="5">DSM 9941 / JCM 11954 / NBRC 16129 / PRD-1</strain>
    </source>
</reference>
<keyword evidence="5" id="KW-1185">Reference proteome</keyword>
<dbReference type="PANTHER" id="PTHR12558:SF13">
    <property type="entry name" value="CELL DIVISION CYCLE PROTEIN 27 HOMOLOG"/>
    <property type="match status" value="1"/>
</dbReference>
<evidence type="ECO:0000313" key="5">
    <source>
        <dbReference type="Proteomes" id="UP000006637"/>
    </source>
</evidence>
<dbReference type="EMBL" id="CP000386">
    <property type="protein sequence ID" value="ABG05614.1"/>
    <property type="molecule type" value="Genomic_DNA"/>
</dbReference>
<dbReference type="OrthoDB" id="5242122at2"/>
<dbReference type="Pfam" id="PF13432">
    <property type="entry name" value="TPR_16"/>
    <property type="match status" value="1"/>
</dbReference>
<dbReference type="Pfam" id="PF07721">
    <property type="entry name" value="TPR_4"/>
    <property type="match status" value="1"/>
</dbReference>
<accession>Q1ASL4</accession>
<dbReference type="PANTHER" id="PTHR12558">
    <property type="entry name" value="CELL DIVISION CYCLE 16,23,27"/>
    <property type="match status" value="1"/>
</dbReference>
<gene>
    <name evidence="4" type="ordered locus">Rxyl_2697</name>
</gene>
<evidence type="ECO:0000256" key="1">
    <source>
        <dbReference type="ARBA" id="ARBA00022737"/>
    </source>
</evidence>
<organism evidence="4 5">
    <name type="scientific">Rubrobacter xylanophilus (strain DSM 9941 / JCM 11954 / NBRC 16129 / PRD-1)</name>
    <dbReference type="NCBI Taxonomy" id="266117"/>
    <lineage>
        <taxon>Bacteria</taxon>
        <taxon>Bacillati</taxon>
        <taxon>Actinomycetota</taxon>
        <taxon>Rubrobacteria</taxon>
        <taxon>Rubrobacterales</taxon>
        <taxon>Rubrobacteraceae</taxon>
        <taxon>Rubrobacter</taxon>
    </lineage>
</organism>
<dbReference type="eggNOG" id="COG0457">
    <property type="taxonomic scope" value="Bacteria"/>
</dbReference>
<sequence>MSRVLFRVSAGFLVLALALLALSLALSDYYLEKQRGLAISGDLRGAMEASRLAVRLDPFDAEALEAQASLLQQQGRSEEALDALRQAVERDPNNYLPHLILGNLQLSLGRFEEAEESYREVLELNPRASAASTGLAQALIRQGELEKAREIYERLAQRREITYLGLYDLGRLCVRTGEPEKGYRYIMRARRQAAAGLDRLDGPARAERRELIESMDLALADALVVQGEYARARQIIAQSDSEQAPALLHLLETDPEGYRRSVLSSEIY</sequence>
<dbReference type="KEGG" id="rxy:Rxyl_2697"/>
<dbReference type="AlphaFoldDB" id="Q1ASL4"/>
<dbReference type="Pfam" id="PF07719">
    <property type="entry name" value="TPR_2"/>
    <property type="match status" value="1"/>
</dbReference>
<dbReference type="SUPFAM" id="SSF48452">
    <property type="entry name" value="TPR-like"/>
    <property type="match status" value="1"/>
</dbReference>
<dbReference type="Gene3D" id="1.25.40.10">
    <property type="entry name" value="Tetratricopeptide repeat domain"/>
    <property type="match status" value="1"/>
</dbReference>
<feature type="repeat" description="TPR" evidence="3">
    <location>
        <begin position="61"/>
        <end position="94"/>
    </location>
</feature>
<evidence type="ECO:0000313" key="4">
    <source>
        <dbReference type="EMBL" id="ABG05614.1"/>
    </source>
</evidence>
<dbReference type="RefSeq" id="WP_011565623.1">
    <property type="nucleotide sequence ID" value="NC_008148.1"/>
</dbReference>
<dbReference type="InterPro" id="IPR013105">
    <property type="entry name" value="TPR_2"/>
</dbReference>
<dbReference type="STRING" id="266117.Rxyl_2697"/>
<dbReference type="Proteomes" id="UP000006637">
    <property type="component" value="Chromosome"/>
</dbReference>
<feature type="repeat" description="TPR" evidence="3">
    <location>
        <begin position="95"/>
        <end position="128"/>
    </location>
</feature>
<dbReference type="InterPro" id="IPR019734">
    <property type="entry name" value="TPR_rpt"/>
</dbReference>
<dbReference type="InterPro" id="IPR011990">
    <property type="entry name" value="TPR-like_helical_dom_sf"/>
</dbReference>
<dbReference type="HOGENOM" id="CLU_1037800_0_0_11"/>
<dbReference type="PROSITE" id="PS50005">
    <property type="entry name" value="TPR"/>
    <property type="match status" value="2"/>
</dbReference>
<dbReference type="InterPro" id="IPR011717">
    <property type="entry name" value="TPR-4"/>
</dbReference>